<sequence>MLVEGVLQYLRFVKVLGIYILNFMMKSMIPAWGIPLIPVIVSLAVDYDMYYGGKGYCFLSRDPIIYGFIIPVAVIILANIIVFTMVMCYLFRRNNKHMASNQSERCPNHLRAVAFTHEPWYYSSL</sequence>
<keyword evidence="4 5" id="KW-0472">Membrane</keyword>
<evidence type="ECO:0000256" key="4">
    <source>
        <dbReference type="ARBA" id="ARBA00023136"/>
    </source>
</evidence>
<dbReference type="InterPro" id="IPR000832">
    <property type="entry name" value="GPCR_2_secretin-like"/>
</dbReference>
<accession>A0A9D4E6E8</accession>
<keyword evidence="8" id="KW-1185">Reference proteome</keyword>
<evidence type="ECO:0000256" key="2">
    <source>
        <dbReference type="ARBA" id="ARBA00022692"/>
    </source>
</evidence>
<dbReference type="Proteomes" id="UP000828390">
    <property type="component" value="Unassembled WGS sequence"/>
</dbReference>
<dbReference type="InterPro" id="IPR017981">
    <property type="entry name" value="GPCR_2-like_7TM"/>
</dbReference>
<dbReference type="Gene3D" id="1.20.1070.10">
    <property type="entry name" value="Rhodopsin 7-helix transmembrane proteins"/>
    <property type="match status" value="1"/>
</dbReference>
<dbReference type="AlphaFoldDB" id="A0A9D4E6E8"/>
<gene>
    <name evidence="7" type="ORF">DPMN_176155</name>
</gene>
<reference evidence="7" key="2">
    <citation type="submission" date="2020-11" db="EMBL/GenBank/DDBJ databases">
        <authorList>
            <person name="McCartney M.A."/>
            <person name="Auch B."/>
            <person name="Kono T."/>
            <person name="Mallez S."/>
            <person name="Becker A."/>
            <person name="Gohl D.M."/>
            <person name="Silverstein K.A.T."/>
            <person name="Koren S."/>
            <person name="Bechman K.B."/>
            <person name="Herman A."/>
            <person name="Abrahante J.E."/>
            <person name="Garbe J."/>
        </authorList>
    </citation>
    <scope>NUCLEOTIDE SEQUENCE</scope>
    <source>
        <strain evidence="7">Duluth1</strain>
        <tissue evidence="7">Whole animal</tissue>
    </source>
</reference>
<dbReference type="InterPro" id="IPR053066">
    <property type="entry name" value="ADGR_G7"/>
</dbReference>
<keyword evidence="3 5" id="KW-1133">Transmembrane helix</keyword>
<comment type="caution">
    <text evidence="7">The sequence shown here is derived from an EMBL/GenBank/DDBJ whole genome shotgun (WGS) entry which is preliminary data.</text>
</comment>
<evidence type="ECO:0000313" key="7">
    <source>
        <dbReference type="EMBL" id="KAH3774762.1"/>
    </source>
</evidence>
<dbReference type="GO" id="GO:0007166">
    <property type="term" value="P:cell surface receptor signaling pathway"/>
    <property type="evidence" value="ECO:0007669"/>
    <property type="project" value="InterPro"/>
</dbReference>
<dbReference type="GO" id="GO:0016020">
    <property type="term" value="C:membrane"/>
    <property type="evidence" value="ECO:0007669"/>
    <property type="project" value="UniProtKB-SubCell"/>
</dbReference>
<dbReference type="PANTHER" id="PTHR47767">
    <property type="entry name" value="ADHESION G PROTEIN-COUPLED RECEPTOR G7"/>
    <property type="match status" value="1"/>
</dbReference>
<dbReference type="Pfam" id="PF00002">
    <property type="entry name" value="7tm_2"/>
    <property type="match status" value="1"/>
</dbReference>
<organism evidence="7 8">
    <name type="scientific">Dreissena polymorpha</name>
    <name type="common">Zebra mussel</name>
    <name type="synonym">Mytilus polymorpha</name>
    <dbReference type="NCBI Taxonomy" id="45954"/>
    <lineage>
        <taxon>Eukaryota</taxon>
        <taxon>Metazoa</taxon>
        <taxon>Spiralia</taxon>
        <taxon>Lophotrochozoa</taxon>
        <taxon>Mollusca</taxon>
        <taxon>Bivalvia</taxon>
        <taxon>Autobranchia</taxon>
        <taxon>Heteroconchia</taxon>
        <taxon>Euheterodonta</taxon>
        <taxon>Imparidentia</taxon>
        <taxon>Neoheterodontei</taxon>
        <taxon>Myida</taxon>
        <taxon>Dreissenoidea</taxon>
        <taxon>Dreissenidae</taxon>
        <taxon>Dreissena</taxon>
    </lineage>
</organism>
<comment type="subcellular location">
    <subcellularLocation>
        <location evidence="1">Membrane</location>
        <topology evidence="1">Multi-pass membrane protein</topology>
    </subcellularLocation>
</comment>
<feature type="domain" description="G-protein coupled receptors family 2 profile 2" evidence="6">
    <location>
        <begin position="1"/>
        <end position="125"/>
    </location>
</feature>
<evidence type="ECO:0000256" key="1">
    <source>
        <dbReference type="ARBA" id="ARBA00004141"/>
    </source>
</evidence>
<evidence type="ECO:0000256" key="3">
    <source>
        <dbReference type="ARBA" id="ARBA00022989"/>
    </source>
</evidence>
<reference evidence="7" key="1">
    <citation type="journal article" date="2019" name="bioRxiv">
        <title>The Genome of the Zebra Mussel, Dreissena polymorpha: A Resource for Invasive Species Research.</title>
        <authorList>
            <person name="McCartney M.A."/>
            <person name="Auch B."/>
            <person name="Kono T."/>
            <person name="Mallez S."/>
            <person name="Zhang Y."/>
            <person name="Obille A."/>
            <person name="Becker A."/>
            <person name="Abrahante J.E."/>
            <person name="Garbe J."/>
            <person name="Badalamenti J.P."/>
            <person name="Herman A."/>
            <person name="Mangelson H."/>
            <person name="Liachko I."/>
            <person name="Sullivan S."/>
            <person name="Sone E.D."/>
            <person name="Koren S."/>
            <person name="Silverstein K.A.T."/>
            <person name="Beckman K.B."/>
            <person name="Gohl D.M."/>
        </authorList>
    </citation>
    <scope>NUCLEOTIDE SEQUENCE</scope>
    <source>
        <strain evidence="7">Duluth1</strain>
        <tissue evidence="7">Whole animal</tissue>
    </source>
</reference>
<dbReference type="GO" id="GO:0004930">
    <property type="term" value="F:G protein-coupled receptor activity"/>
    <property type="evidence" value="ECO:0007669"/>
    <property type="project" value="InterPro"/>
</dbReference>
<evidence type="ECO:0000256" key="5">
    <source>
        <dbReference type="SAM" id="Phobius"/>
    </source>
</evidence>
<evidence type="ECO:0000313" key="8">
    <source>
        <dbReference type="Proteomes" id="UP000828390"/>
    </source>
</evidence>
<evidence type="ECO:0000259" key="6">
    <source>
        <dbReference type="PROSITE" id="PS50261"/>
    </source>
</evidence>
<dbReference type="PROSITE" id="PS50261">
    <property type="entry name" value="G_PROTEIN_RECEP_F2_4"/>
    <property type="match status" value="1"/>
</dbReference>
<proteinExistence type="predicted"/>
<protein>
    <recommendedName>
        <fullName evidence="6">G-protein coupled receptors family 2 profile 2 domain-containing protein</fullName>
    </recommendedName>
</protein>
<dbReference type="EMBL" id="JAIWYP010000009">
    <property type="protein sequence ID" value="KAH3774762.1"/>
    <property type="molecule type" value="Genomic_DNA"/>
</dbReference>
<keyword evidence="2 5" id="KW-0812">Transmembrane</keyword>
<name>A0A9D4E6E8_DREPO</name>
<feature type="transmembrane region" description="Helical" evidence="5">
    <location>
        <begin position="64"/>
        <end position="91"/>
    </location>
</feature>